<reference evidence="1" key="1">
    <citation type="submission" date="2019-03" db="EMBL/GenBank/DDBJ databases">
        <authorList>
            <person name="Mank J."/>
            <person name="Almeida P."/>
        </authorList>
    </citation>
    <scope>NUCLEOTIDE SEQUENCE</scope>
    <source>
        <strain evidence="1">78183</strain>
    </source>
</reference>
<proteinExistence type="predicted"/>
<protein>
    <submittedName>
        <fullName evidence="1">Uncharacterized protein</fullName>
    </submittedName>
</protein>
<dbReference type="EMBL" id="CAADRP010001796">
    <property type="protein sequence ID" value="VFU52440.1"/>
    <property type="molecule type" value="Genomic_DNA"/>
</dbReference>
<dbReference type="AlphaFoldDB" id="A0A6N2MSA8"/>
<sequence>MLICYQHLRCKWRADSQEKARVDWMKVKILATGFACSSLALSLNIFKEDNHTKPSRPARASSGINIPCKLSVTVHYTTILKYAVIYMGVESTDKIENRSAGGIAPAC</sequence>
<name>A0A6N2MSA8_SALVM</name>
<evidence type="ECO:0000313" key="1">
    <source>
        <dbReference type="EMBL" id="VFU52440.1"/>
    </source>
</evidence>
<accession>A0A6N2MSA8</accession>
<gene>
    <name evidence="1" type="ORF">SVIM_LOCUS359470</name>
</gene>
<organism evidence="1">
    <name type="scientific">Salix viminalis</name>
    <name type="common">Common osier</name>
    <name type="synonym">Basket willow</name>
    <dbReference type="NCBI Taxonomy" id="40686"/>
    <lineage>
        <taxon>Eukaryota</taxon>
        <taxon>Viridiplantae</taxon>
        <taxon>Streptophyta</taxon>
        <taxon>Embryophyta</taxon>
        <taxon>Tracheophyta</taxon>
        <taxon>Spermatophyta</taxon>
        <taxon>Magnoliopsida</taxon>
        <taxon>eudicotyledons</taxon>
        <taxon>Gunneridae</taxon>
        <taxon>Pentapetalae</taxon>
        <taxon>rosids</taxon>
        <taxon>fabids</taxon>
        <taxon>Malpighiales</taxon>
        <taxon>Salicaceae</taxon>
        <taxon>Saliceae</taxon>
        <taxon>Salix</taxon>
    </lineage>
</organism>